<dbReference type="RefSeq" id="WP_202246296.1">
    <property type="nucleotide sequence ID" value="NZ_JAESIY010000013.1"/>
</dbReference>
<accession>A0A937F8N2</accession>
<dbReference type="InterPro" id="IPR036388">
    <property type="entry name" value="WH-like_DNA-bd_sf"/>
</dbReference>
<proteinExistence type="predicted"/>
<keyword evidence="3" id="KW-1185">Reference proteome</keyword>
<name>A0A937F8N2_9BACT</name>
<dbReference type="EMBL" id="JAESIY010000013">
    <property type="protein sequence ID" value="MBL3658502.1"/>
    <property type="molecule type" value="Genomic_DNA"/>
</dbReference>
<evidence type="ECO:0000256" key="1">
    <source>
        <dbReference type="SAM" id="Coils"/>
    </source>
</evidence>
<dbReference type="InterPro" id="IPR036390">
    <property type="entry name" value="WH_DNA-bd_sf"/>
</dbReference>
<dbReference type="AlphaFoldDB" id="A0A937F8N2"/>
<comment type="caution">
    <text evidence="2">The sequence shown here is derived from an EMBL/GenBank/DDBJ whole genome shotgun (WGS) entry which is preliminary data.</text>
</comment>
<evidence type="ECO:0000313" key="2">
    <source>
        <dbReference type="EMBL" id="MBL3658502.1"/>
    </source>
</evidence>
<sequence>MEKYLSLNNYPLNQAQRQILIYLKLNGAQPSTVMAKHLKITNEGTRLHLVKLIEQGLVKSEQPTKGVGRPTSIYDITAQGSALFPDTHADLTTQLLQTIKEELGDEALKKLIAAREKDFSAKYNNAIKENDSLENKLEALVNMRTEEGYMATWDKEDDEYILAENHCPICSAAKECQGFCSAELNNFKKVFGSDVEVERSEHIVKGDRRCAYKIKSKHKVKTD</sequence>
<protein>
    <submittedName>
        <fullName evidence="2">Transcriptional regulator</fullName>
    </submittedName>
</protein>
<dbReference type="Gene3D" id="1.10.10.10">
    <property type="entry name" value="Winged helix-like DNA-binding domain superfamily/Winged helix DNA-binding domain"/>
    <property type="match status" value="1"/>
</dbReference>
<keyword evidence="1" id="KW-0175">Coiled coil</keyword>
<feature type="coiled-coil region" evidence="1">
    <location>
        <begin position="116"/>
        <end position="143"/>
    </location>
</feature>
<dbReference type="SUPFAM" id="SSF46785">
    <property type="entry name" value="Winged helix' DNA-binding domain"/>
    <property type="match status" value="1"/>
</dbReference>
<dbReference type="Proteomes" id="UP000659388">
    <property type="component" value="Unassembled WGS sequence"/>
</dbReference>
<reference evidence="2" key="1">
    <citation type="submission" date="2021-01" db="EMBL/GenBank/DDBJ databases">
        <title>Fulvivirga kasyanovii gen. nov., sp nov., a novel member of the phylum Bacteroidetes isolated from seawater in a mussel farm.</title>
        <authorList>
            <person name="Zhao L.-H."/>
            <person name="Wang Z.-J."/>
        </authorList>
    </citation>
    <scope>NUCLEOTIDE SEQUENCE</scope>
    <source>
        <strain evidence="2">2943</strain>
    </source>
</reference>
<organism evidence="2 3">
    <name type="scientific">Fulvivirga sediminis</name>
    <dbReference type="NCBI Taxonomy" id="2803949"/>
    <lineage>
        <taxon>Bacteria</taxon>
        <taxon>Pseudomonadati</taxon>
        <taxon>Bacteroidota</taxon>
        <taxon>Cytophagia</taxon>
        <taxon>Cytophagales</taxon>
        <taxon>Fulvivirgaceae</taxon>
        <taxon>Fulvivirga</taxon>
    </lineage>
</organism>
<gene>
    <name evidence="2" type="ORF">JL102_20280</name>
</gene>
<evidence type="ECO:0000313" key="3">
    <source>
        <dbReference type="Proteomes" id="UP000659388"/>
    </source>
</evidence>